<protein>
    <submittedName>
        <fullName evidence="1">Uncharacterized protein</fullName>
    </submittedName>
</protein>
<evidence type="ECO:0000313" key="2">
    <source>
        <dbReference type="Proteomes" id="UP001054252"/>
    </source>
</evidence>
<dbReference type="EMBL" id="BPVZ01000091">
    <property type="protein sequence ID" value="GKV31352.1"/>
    <property type="molecule type" value="Genomic_DNA"/>
</dbReference>
<comment type="caution">
    <text evidence="1">The sequence shown here is derived from an EMBL/GenBank/DDBJ whole genome shotgun (WGS) entry which is preliminary data.</text>
</comment>
<sequence length="99" mass="9568">MSNFGGFGNGVQGLSNNLTNMAPCNLGTGSGSQNYGQGSGSNHLNGGNFNFSPSLALGNPCGGPVNIGPGAGGRNEGSAAGSLNTFNAPANLASGFPCF</sequence>
<name>A0AAV5L2K8_9ROSI</name>
<gene>
    <name evidence="1" type="ORF">SLEP1_g40048</name>
</gene>
<dbReference type="AlphaFoldDB" id="A0AAV5L2K8"/>
<dbReference type="Proteomes" id="UP001054252">
    <property type="component" value="Unassembled WGS sequence"/>
</dbReference>
<proteinExistence type="predicted"/>
<organism evidence="1 2">
    <name type="scientific">Rubroshorea leprosula</name>
    <dbReference type="NCBI Taxonomy" id="152421"/>
    <lineage>
        <taxon>Eukaryota</taxon>
        <taxon>Viridiplantae</taxon>
        <taxon>Streptophyta</taxon>
        <taxon>Embryophyta</taxon>
        <taxon>Tracheophyta</taxon>
        <taxon>Spermatophyta</taxon>
        <taxon>Magnoliopsida</taxon>
        <taxon>eudicotyledons</taxon>
        <taxon>Gunneridae</taxon>
        <taxon>Pentapetalae</taxon>
        <taxon>rosids</taxon>
        <taxon>malvids</taxon>
        <taxon>Malvales</taxon>
        <taxon>Dipterocarpaceae</taxon>
        <taxon>Rubroshorea</taxon>
    </lineage>
</organism>
<evidence type="ECO:0000313" key="1">
    <source>
        <dbReference type="EMBL" id="GKV31352.1"/>
    </source>
</evidence>
<reference evidence="1 2" key="1">
    <citation type="journal article" date="2021" name="Commun. Biol.">
        <title>The genome of Shorea leprosula (Dipterocarpaceae) highlights the ecological relevance of drought in aseasonal tropical rainforests.</title>
        <authorList>
            <person name="Ng K.K.S."/>
            <person name="Kobayashi M.J."/>
            <person name="Fawcett J.A."/>
            <person name="Hatakeyama M."/>
            <person name="Paape T."/>
            <person name="Ng C.H."/>
            <person name="Ang C.C."/>
            <person name="Tnah L.H."/>
            <person name="Lee C.T."/>
            <person name="Nishiyama T."/>
            <person name="Sese J."/>
            <person name="O'Brien M.J."/>
            <person name="Copetti D."/>
            <person name="Mohd Noor M.I."/>
            <person name="Ong R.C."/>
            <person name="Putra M."/>
            <person name="Sireger I.Z."/>
            <person name="Indrioko S."/>
            <person name="Kosugi Y."/>
            <person name="Izuno A."/>
            <person name="Isagi Y."/>
            <person name="Lee S.L."/>
            <person name="Shimizu K.K."/>
        </authorList>
    </citation>
    <scope>NUCLEOTIDE SEQUENCE [LARGE SCALE GENOMIC DNA]</scope>
    <source>
        <strain evidence="1">214</strain>
    </source>
</reference>
<keyword evidence="2" id="KW-1185">Reference proteome</keyword>
<accession>A0AAV5L2K8</accession>